<sequence length="220" mass="24979">MMQLIQKISTAMRGGTREVLEDVVDANSLRILSQEIYECETSLRESKEHLANVVAQKLSLKRKLDALKDKVESKEAAIKQQLAQKNGTVAMQLANDLADLETVLKQQQSQYDQLQSYEQNLLQVLKNTAHTLGHYRSELGMARATQEAQKSMGKLSGHRNVHSDNFSKLQDSLDRIRSRQDGFNDKMQAMQEVEAHLNGEATPQQQKKQKVKDILARYKS</sequence>
<feature type="compositionally biased region" description="Basic and acidic residues" evidence="3">
    <location>
        <begin position="211"/>
        <end position="220"/>
    </location>
</feature>
<evidence type="ECO:0000256" key="2">
    <source>
        <dbReference type="SAM" id="Coils"/>
    </source>
</evidence>
<feature type="coiled-coil region" evidence="2">
    <location>
        <begin position="50"/>
        <end position="117"/>
    </location>
</feature>
<feature type="region of interest" description="Disordered" evidence="3">
    <location>
        <begin position="196"/>
        <end position="220"/>
    </location>
</feature>
<evidence type="ECO:0000313" key="4">
    <source>
        <dbReference type="EMBL" id="PWQ97829.1"/>
    </source>
</evidence>
<protein>
    <recommendedName>
        <fullName evidence="6">Phage shock protein A</fullName>
    </recommendedName>
</protein>
<organism evidence="4 5">
    <name type="scientific">Leucothrix pacifica</name>
    <dbReference type="NCBI Taxonomy" id="1247513"/>
    <lineage>
        <taxon>Bacteria</taxon>
        <taxon>Pseudomonadati</taxon>
        <taxon>Pseudomonadota</taxon>
        <taxon>Gammaproteobacteria</taxon>
        <taxon>Thiotrichales</taxon>
        <taxon>Thiotrichaceae</taxon>
        <taxon>Leucothrix</taxon>
    </lineage>
</organism>
<reference evidence="4 5" key="1">
    <citation type="submission" date="2018-05" db="EMBL/GenBank/DDBJ databases">
        <title>Leucothrix arctica sp. nov., isolated from Arctic seawater.</title>
        <authorList>
            <person name="Choi A."/>
            <person name="Baek K."/>
        </authorList>
    </citation>
    <scope>NUCLEOTIDE SEQUENCE [LARGE SCALE GENOMIC DNA]</scope>
    <source>
        <strain evidence="4 5">JCM 18388</strain>
    </source>
</reference>
<gene>
    <name evidence="4" type="ORF">DKW60_09565</name>
</gene>
<name>A0A317CHI7_9GAMM</name>
<proteinExistence type="inferred from homology"/>
<dbReference type="Pfam" id="PF04012">
    <property type="entry name" value="PspA_IM30"/>
    <property type="match status" value="1"/>
</dbReference>
<dbReference type="EMBL" id="QGKM01000022">
    <property type="protein sequence ID" value="PWQ97829.1"/>
    <property type="molecule type" value="Genomic_DNA"/>
</dbReference>
<evidence type="ECO:0000256" key="3">
    <source>
        <dbReference type="SAM" id="MobiDB-lite"/>
    </source>
</evidence>
<keyword evidence="5" id="KW-1185">Reference proteome</keyword>
<evidence type="ECO:0000256" key="1">
    <source>
        <dbReference type="ARBA" id="ARBA00043985"/>
    </source>
</evidence>
<comment type="caution">
    <text evidence="4">The sequence shown here is derived from an EMBL/GenBank/DDBJ whole genome shotgun (WGS) entry which is preliminary data.</text>
</comment>
<dbReference type="OrthoDB" id="8844617at2"/>
<dbReference type="InterPro" id="IPR007157">
    <property type="entry name" value="PspA_VIPP1"/>
</dbReference>
<keyword evidence="2" id="KW-0175">Coiled coil</keyword>
<dbReference type="Proteomes" id="UP000245539">
    <property type="component" value="Unassembled WGS sequence"/>
</dbReference>
<comment type="similarity">
    <text evidence="1">Belongs to the PspA/Vipp/IM30 family.</text>
</comment>
<dbReference type="AlphaFoldDB" id="A0A317CHI7"/>
<dbReference type="RefSeq" id="WP_109837430.1">
    <property type="nucleotide sequence ID" value="NZ_QGKM01000022.1"/>
</dbReference>
<evidence type="ECO:0008006" key="6">
    <source>
        <dbReference type="Google" id="ProtNLM"/>
    </source>
</evidence>
<accession>A0A317CHI7</accession>
<evidence type="ECO:0000313" key="5">
    <source>
        <dbReference type="Proteomes" id="UP000245539"/>
    </source>
</evidence>